<accession>A0ABW5MVE8</accession>
<keyword evidence="4" id="KW-1133">Transmembrane helix</keyword>
<proteinExistence type="predicted"/>
<protein>
    <submittedName>
        <fullName evidence="5">Alpha/beta hydrolase family protein</fullName>
    </submittedName>
</protein>
<dbReference type="InterPro" id="IPR029058">
    <property type="entry name" value="AB_hydrolase_fold"/>
</dbReference>
<dbReference type="PANTHER" id="PTHR10272:SF0">
    <property type="entry name" value="PLATELET-ACTIVATING FACTOR ACETYLHYDROLASE"/>
    <property type="match status" value="1"/>
</dbReference>
<evidence type="ECO:0000256" key="4">
    <source>
        <dbReference type="SAM" id="Phobius"/>
    </source>
</evidence>
<dbReference type="Pfam" id="PF03403">
    <property type="entry name" value="PAF-AH_p_II"/>
    <property type="match status" value="1"/>
</dbReference>
<keyword evidence="3" id="KW-0443">Lipid metabolism</keyword>
<keyword evidence="2" id="KW-0442">Lipid degradation</keyword>
<name>A0ABW5MVE8_9FLAO</name>
<dbReference type="SUPFAM" id="SSF53474">
    <property type="entry name" value="alpha/beta-Hydrolases"/>
    <property type="match status" value="1"/>
</dbReference>
<keyword evidence="4" id="KW-0472">Membrane</keyword>
<evidence type="ECO:0000313" key="6">
    <source>
        <dbReference type="Proteomes" id="UP001597526"/>
    </source>
</evidence>
<reference evidence="6" key="1">
    <citation type="journal article" date="2019" name="Int. J. Syst. Evol. Microbiol.">
        <title>The Global Catalogue of Microorganisms (GCM) 10K type strain sequencing project: providing services to taxonomists for standard genome sequencing and annotation.</title>
        <authorList>
            <consortium name="The Broad Institute Genomics Platform"/>
            <consortium name="The Broad Institute Genome Sequencing Center for Infectious Disease"/>
            <person name="Wu L."/>
            <person name="Ma J."/>
        </authorList>
    </citation>
    <scope>NUCLEOTIDE SEQUENCE [LARGE SCALE GENOMIC DNA]</scope>
    <source>
        <strain evidence="6">KCTC 52368</strain>
    </source>
</reference>
<dbReference type="Gene3D" id="3.40.50.1820">
    <property type="entry name" value="alpha/beta hydrolase"/>
    <property type="match status" value="1"/>
</dbReference>
<feature type="transmembrane region" description="Helical" evidence="4">
    <location>
        <begin position="7"/>
        <end position="25"/>
    </location>
</feature>
<sequence>MNTRKQFYSILFILSVLVIVGWNATSNNTEPYTYLFGDSLPDAPELAARGDFGVGVRTIKLINKNQLDILNIKNGEAPIYDRPITVEVWYPAVIPDDSKEIESYTQVLGRNGDPNRPLKPFTFKGRALRDAEIVISKEKYPLIILSHGYVGSRFLFTYLSENLASKGYVVVSIDHTDSTYKDAANFTSTLVNRSLDQLFVLNEIARLSDLSNNGFLSGRVNTSQTGLVGYSMGGYGGLNTCGAGYSSKAIGFYKTATGGNTALDGRTMDSEAYKNFTDSRIKAFVALAPWGMANEVWDAKGLAGLKTPTFLVSGSEDDISMYENGVKAIYEGVVNSDRYLLTYINARHNVAPNPPADATMASGLDINEYLRYADSVWDMRRINNINQHFITAFFGIHLKNQDFESYLNLDQNASSGNWKGFKPRTSIGMELRHKTPN</sequence>
<comment type="caution">
    <text evidence="5">The sequence shown here is derived from an EMBL/GenBank/DDBJ whole genome shotgun (WGS) entry which is preliminary data.</text>
</comment>
<evidence type="ECO:0000256" key="1">
    <source>
        <dbReference type="ARBA" id="ARBA00022801"/>
    </source>
</evidence>
<keyword evidence="4" id="KW-0812">Transmembrane</keyword>
<organism evidence="5 6">
    <name type="scientific">Croceitalea marina</name>
    <dbReference type="NCBI Taxonomy" id="1775166"/>
    <lineage>
        <taxon>Bacteria</taxon>
        <taxon>Pseudomonadati</taxon>
        <taxon>Bacteroidota</taxon>
        <taxon>Flavobacteriia</taxon>
        <taxon>Flavobacteriales</taxon>
        <taxon>Flavobacteriaceae</taxon>
        <taxon>Croceitalea</taxon>
    </lineage>
</organism>
<dbReference type="EMBL" id="JBHULB010000005">
    <property type="protein sequence ID" value="MFD2585594.1"/>
    <property type="molecule type" value="Genomic_DNA"/>
</dbReference>
<dbReference type="PANTHER" id="PTHR10272">
    <property type="entry name" value="PLATELET-ACTIVATING FACTOR ACETYLHYDROLASE"/>
    <property type="match status" value="1"/>
</dbReference>
<evidence type="ECO:0000256" key="3">
    <source>
        <dbReference type="ARBA" id="ARBA00023098"/>
    </source>
</evidence>
<dbReference type="Proteomes" id="UP001597526">
    <property type="component" value="Unassembled WGS sequence"/>
</dbReference>
<dbReference type="RefSeq" id="WP_377765005.1">
    <property type="nucleotide sequence ID" value="NZ_JBHULB010000005.1"/>
</dbReference>
<dbReference type="GO" id="GO:0016787">
    <property type="term" value="F:hydrolase activity"/>
    <property type="evidence" value="ECO:0007669"/>
    <property type="project" value="UniProtKB-KW"/>
</dbReference>
<gene>
    <name evidence="5" type="ORF">ACFSQJ_01555</name>
</gene>
<evidence type="ECO:0000256" key="2">
    <source>
        <dbReference type="ARBA" id="ARBA00022963"/>
    </source>
</evidence>
<evidence type="ECO:0000313" key="5">
    <source>
        <dbReference type="EMBL" id="MFD2585594.1"/>
    </source>
</evidence>
<keyword evidence="6" id="KW-1185">Reference proteome</keyword>
<keyword evidence="1 5" id="KW-0378">Hydrolase</keyword>